<organism evidence="2 3">
    <name type="scientific">Maribacter spongiicola</name>
    <dbReference type="NCBI Taxonomy" id="1206753"/>
    <lineage>
        <taxon>Bacteria</taxon>
        <taxon>Pseudomonadati</taxon>
        <taxon>Bacteroidota</taxon>
        <taxon>Flavobacteriia</taxon>
        <taxon>Flavobacteriales</taxon>
        <taxon>Flavobacteriaceae</taxon>
        <taxon>Maribacter</taxon>
    </lineage>
</organism>
<feature type="transmembrane region" description="Helical" evidence="1">
    <location>
        <begin position="47"/>
        <end position="72"/>
    </location>
</feature>
<keyword evidence="1" id="KW-0472">Membrane</keyword>
<dbReference type="RefSeq" id="WP_133687292.1">
    <property type="nucleotide sequence ID" value="NZ_SOAY01000011.1"/>
</dbReference>
<feature type="transmembrane region" description="Helical" evidence="1">
    <location>
        <begin position="7"/>
        <end position="27"/>
    </location>
</feature>
<feature type="transmembrane region" description="Helical" evidence="1">
    <location>
        <begin position="84"/>
        <end position="104"/>
    </location>
</feature>
<protein>
    <submittedName>
        <fullName evidence="2">Uncharacterized protein</fullName>
    </submittedName>
</protein>
<evidence type="ECO:0000313" key="2">
    <source>
        <dbReference type="EMBL" id="TDT44914.1"/>
    </source>
</evidence>
<evidence type="ECO:0000256" key="1">
    <source>
        <dbReference type="SAM" id="Phobius"/>
    </source>
</evidence>
<gene>
    <name evidence="2" type="ORF">CLV90_1993</name>
</gene>
<comment type="caution">
    <text evidence="2">The sequence shown here is derived from an EMBL/GenBank/DDBJ whole genome shotgun (WGS) entry which is preliminary data.</text>
</comment>
<dbReference type="AlphaFoldDB" id="A0A4R7K386"/>
<dbReference type="Proteomes" id="UP000294749">
    <property type="component" value="Unassembled WGS sequence"/>
</dbReference>
<keyword evidence="1" id="KW-0812">Transmembrane</keyword>
<evidence type="ECO:0000313" key="3">
    <source>
        <dbReference type="Proteomes" id="UP000294749"/>
    </source>
</evidence>
<name>A0A4R7K386_9FLAO</name>
<proteinExistence type="predicted"/>
<accession>A0A4R7K386</accession>
<dbReference type="OrthoDB" id="1443613at2"/>
<reference evidence="2 3" key="1">
    <citation type="submission" date="2019-03" db="EMBL/GenBank/DDBJ databases">
        <title>Genomic Encyclopedia of Archaeal and Bacterial Type Strains, Phase II (KMG-II): from individual species to whole genera.</title>
        <authorList>
            <person name="Goeker M."/>
        </authorList>
    </citation>
    <scope>NUCLEOTIDE SEQUENCE [LARGE SCALE GENOMIC DNA]</scope>
    <source>
        <strain evidence="2 3">DSM 25233</strain>
    </source>
</reference>
<keyword evidence="1" id="KW-1133">Transmembrane helix</keyword>
<sequence length="111" mass="12483">MIKRILNYLGWTIVAILLGFLHMRIVLGPGPESDNSGIQFLNGIHDFVLLYVGAIVGCIIAFIFILFDVFYLKNKLQGNNKATLFRFIIIIIIAIIVGSTHYFLENIADVI</sequence>
<keyword evidence="3" id="KW-1185">Reference proteome</keyword>
<dbReference type="EMBL" id="SOAY01000011">
    <property type="protein sequence ID" value="TDT44914.1"/>
    <property type="molecule type" value="Genomic_DNA"/>
</dbReference>